<evidence type="ECO:0000313" key="4">
    <source>
        <dbReference type="Proteomes" id="UP001107558"/>
    </source>
</evidence>
<protein>
    <recommendedName>
        <fullName evidence="2">WW domain-containing protein</fullName>
    </recommendedName>
</protein>
<dbReference type="Gene3D" id="3.40.50.1010">
    <property type="entry name" value="5'-nuclease"/>
    <property type="match status" value="1"/>
</dbReference>
<evidence type="ECO:0000256" key="1">
    <source>
        <dbReference type="SAM" id="MobiDB-lite"/>
    </source>
</evidence>
<feature type="region of interest" description="Disordered" evidence="1">
    <location>
        <begin position="117"/>
        <end position="152"/>
    </location>
</feature>
<evidence type="ECO:0000313" key="3">
    <source>
        <dbReference type="EMBL" id="KAG5684383.1"/>
    </source>
</evidence>
<keyword evidence="4" id="KW-1185">Reference proteome</keyword>
<dbReference type="PROSITE" id="PS50020">
    <property type="entry name" value="WW_DOMAIN_2"/>
    <property type="match status" value="1"/>
</dbReference>
<dbReference type="InterPro" id="IPR052626">
    <property type="entry name" value="SWT1_Regulator"/>
</dbReference>
<feature type="domain" description="WW" evidence="2">
    <location>
        <begin position="5"/>
        <end position="35"/>
    </location>
</feature>
<dbReference type="AlphaFoldDB" id="A0A9J6CR93"/>
<dbReference type="CDD" id="cd18727">
    <property type="entry name" value="PIN_Swt1-like"/>
    <property type="match status" value="1"/>
</dbReference>
<organism evidence="3 4">
    <name type="scientific">Polypedilum vanderplanki</name>
    <name type="common">Sleeping chironomid midge</name>
    <dbReference type="NCBI Taxonomy" id="319348"/>
    <lineage>
        <taxon>Eukaryota</taxon>
        <taxon>Metazoa</taxon>
        <taxon>Ecdysozoa</taxon>
        <taxon>Arthropoda</taxon>
        <taxon>Hexapoda</taxon>
        <taxon>Insecta</taxon>
        <taxon>Pterygota</taxon>
        <taxon>Neoptera</taxon>
        <taxon>Endopterygota</taxon>
        <taxon>Diptera</taxon>
        <taxon>Nematocera</taxon>
        <taxon>Chironomoidea</taxon>
        <taxon>Chironomidae</taxon>
        <taxon>Chironominae</taxon>
        <taxon>Polypedilum</taxon>
        <taxon>Polypedilum</taxon>
    </lineage>
</organism>
<dbReference type="PANTHER" id="PTHR16161:SF0">
    <property type="entry name" value="TRANSCRIPTIONAL PROTEIN SWT1"/>
    <property type="match status" value="1"/>
</dbReference>
<evidence type="ECO:0000259" key="2">
    <source>
        <dbReference type="PROSITE" id="PS50020"/>
    </source>
</evidence>
<dbReference type="Proteomes" id="UP001107558">
    <property type="component" value="Chromosome 1"/>
</dbReference>
<name>A0A9J6CR93_POLVA</name>
<dbReference type="InterPro" id="IPR002716">
    <property type="entry name" value="PIN_dom"/>
</dbReference>
<dbReference type="SMART" id="SM00670">
    <property type="entry name" value="PINc"/>
    <property type="match status" value="1"/>
</dbReference>
<dbReference type="Pfam" id="PF13638">
    <property type="entry name" value="PIN_4"/>
    <property type="match status" value="1"/>
</dbReference>
<dbReference type="InterPro" id="IPR029060">
    <property type="entry name" value="PIN-like_dom_sf"/>
</dbReference>
<dbReference type="PANTHER" id="PTHR16161">
    <property type="entry name" value="TRANSCRIPTIONAL PROTEIN SWT1"/>
    <property type="match status" value="1"/>
</dbReference>
<dbReference type="InterPro" id="IPR001202">
    <property type="entry name" value="WW_dom"/>
</dbReference>
<reference evidence="3" key="1">
    <citation type="submission" date="2021-03" db="EMBL/GenBank/DDBJ databases">
        <title>Chromosome level genome of the anhydrobiotic midge Polypedilum vanderplanki.</title>
        <authorList>
            <person name="Yoshida Y."/>
            <person name="Kikawada T."/>
            <person name="Gusev O."/>
        </authorList>
    </citation>
    <scope>NUCLEOTIDE SEQUENCE</scope>
    <source>
        <strain evidence="3">NIAS01</strain>
        <tissue evidence="3">Whole body or cell culture</tissue>
    </source>
</reference>
<dbReference type="SUPFAM" id="SSF88723">
    <property type="entry name" value="PIN domain-like"/>
    <property type="match status" value="1"/>
</dbReference>
<comment type="caution">
    <text evidence="3">The sequence shown here is derived from an EMBL/GenBank/DDBJ whole genome shotgun (WGS) entry which is preliminary data.</text>
</comment>
<dbReference type="OrthoDB" id="548295at2759"/>
<proteinExistence type="predicted"/>
<dbReference type="GO" id="GO:0005634">
    <property type="term" value="C:nucleus"/>
    <property type="evidence" value="ECO:0007669"/>
    <property type="project" value="TreeGrafter"/>
</dbReference>
<accession>A0A9J6CR93</accession>
<feature type="compositionally biased region" description="Polar residues" evidence="1">
    <location>
        <begin position="130"/>
        <end position="142"/>
    </location>
</feature>
<dbReference type="EMBL" id="JADBJN010000001">
    <property type="protein sequence ID" value="KAG5684383.1"/>
    <property type="molecule type" value="Genomic_DNA"/>
</dbReference>
<gene>
    <name evidence="3" type="ORF">PVAND_013618</name>
</gene>
<sequence length="368" mass="42368">MGSEQKIPDGWMKLSSKSRPGKFYYYNKEKKLSVWRVEDCQNAVKVIAFHSKNKTPKKSPQKQPTKVIDKSKVIKKNIAEERMKKLKKELVEDTKRGNNNEIIKNLNLSKNLSGSCKKQDIQKSVPKEATTINEKSLNNSNYPPEESMEVDELSQKSQETILEEEEEEPMDWEEINENEAVQEVHNVRSKTNELPVAFLKTSVEFGTKKMTMSLENEFIIIIDTNVLLSNLKFVREIKGMNFKGLGKCIIYIPYVVLCELDRLKMREPNIARQARAAINFINKCFSVKDEFIIGQSALESSQEIIPIENGDDYIINTGLQVKNDTKKFIILSNDTNLRNKASVNGMQAFSSDMLNYEDFNTERKIKFL</sequence>